<evidence type="ECO:0000313" key="2">
    <source>
        <dbReference type="Proteomes" id="UP000315295"/>
    </source>
</evidence>
<sequence length="108" mass="11183">MPLLDDPIKQLAAGTELHDEVHEDGVLVGALDLDDAGVLGEVVHDLNLPPDVVVVLLAEELALGDGLAGVVGAGGLVGAEVGGAELSLAQFLAHQVMVSQPRRFVRQY</sequence>
<proteinExistence type="predicted"/>
<reference evidence="1 2" key="1">
    <citation type="journal article" date="2019" name="G3 (Bethesda)">
        <title>Sequencing of a Wild Apple (Malus baccata) Genome Unravels the Differences Between Cultivated and Wild Apple Species Regarding Disease Resistance and Cold Tolerance.</title>
        <authorList>
            <person name="Chen X."/>
        </authorList>
    </citation>
    <scope>NUCLEOTIDE SEQUENCE [LARGE SCALE GENOMIC DNA]</scope>
    <source>
        <strain evidence="2">cv. Shandingzi</strain>
        <tissue evidence="1">Leaves</tissue>
    </source>
</reference>
<name>A0A540NGA4_MALBA</name>
<accession>A0A540NGA4</accession>
<dbReference type="AlphaFoldDB" id="A0A540NGA4"/>
<dbReference type="EMBL" id="VIEB01000049">
    <property type="protein sequence ID" value="TQE10046.1"/>
    <property type="molecule type" value="Genomic_DNA"/>
</dbReference>
<evidence type="ECO:0000313" key="1">
    <source>
        <dbReference type="EMBL" id="TQE10046.1"/>
    </source>
</evidence>
<dbReference type="Proteomes" id="UP000315295">
    <property type="component" value="Unassembled WGS sequence"/>
</dbReference>
<organism evidence="1 2">
    <name type="scientific">Malus baccata</name>
    <name type="common">Siberian crab apple</name>
    <name type="synonym">Pyrus baccata</name>
    <dbReference type="NCBI Taxonomy" id="106549"/>
    <lineage>
        <taxon>Eukaryota</taxon>
        <taxon>Viridiplantae</taxon>
        <taxon>Streptophyta</taxon>
        <taxon>Embryophyta</taxon>
        <taxon>Tracheophyta</taxon>
        <taxon>Spermatophyta</taxon>
        <taxon>Magnoliopsida</taxon>
        <taxon>eudicotyledons</taxon>
        <taxon>Gunneridae</taxon>
        <taxon>Pentapetalae</taxon>
        <taxon>rosids</taxon>
        <taxon>fabids</taxon>
        <taxon>Rosales</taxon>
        <taxon>Rosaceae</taxon>
        <taxon>Amygdaloideae</taxon>
        <taxon>Maleae</taxon>
        <taxon>Malus</taxon>
    </lineage>
</organism>
<gene>
    <name evidence="1" type="ORF">C1H46_004336</name>
</gene>
<protein>
    <submittedName>
        <fullName evidence="1">Uncharacterized protein</fullName>
    </submittedName>
</protein>
<keyword evidence="2" id="KW-1185">Reference proteome</keyword>
<comment type="caution">
    <text evidence="1">The sequence shown here is derived from an EMBL/GenBank/DDBJ whole genome shotgun (WGS) entry which is preliminary data.</text>
</comment>